<dbReference type="EMBL" id="NESQ01000011">
    <property type="protein sequence ID" value="PUU83513.1"/>
    <property type="molecule type" value="Genomic_DNA"/>
</dbReference>
<dbReference type="AlphaFoldDB" id="A0A2T7A6Z2"/>
<name>A0A2T7A6Z2_TUBBO</name>
<reference evidence="1 2" key="1">
    <citation type="submission" date="2017-04" db="EMBL/GenBank/DDBJ databases">
        <title>Draft genome sequence of Tuber borchii Vittad., a whitish edible truffle.</title>
        <authorList>
            <consortium name="DOE Joint Genome Institute"/>
            <person name="Murat C."/>
            <person name="Kuo A."/>
            <person name="Barry K.W."/>
            <person name="Clum A."/>
            <person name="Dockter R.B."/>
            <person name="Fauchery L."/>
            <person name="Iotti M."/>
            <person name="Kohler A."/>
            <person name="Labutti K."/>
            <person name="Lindquist E.A."/>
            <person name="Lipzen A."/>
            <person name="Ohm R.A."/>
            <person name="Wang M."/>
            <person name="Grigoriev I.V."/>
            <person name="Zambonelli A."/>
            <person name="Martin F.M."/>
        </authorList>
    </citation>
    <scope>NUCLEOTIDE SEQUENCE [LARGE SCALE GENOMIC DNA]</scope>
    <source>
        <strain evidence="1 2">Tbo3840</strain>
    </source>
</reference>
<organism evidence="1 2">
    <name type="scientific">Tuber borchii</name>
    <name type="common">White truffle</name>
    <dbReference type="NCBI Taxonomy" id="42251"/>
    <lineage>
        <taxon>Eukaryota</taxon>
        <taxon>Fungi</taxon>
        <taxon>Dikarya</taxon>
        <taxon>Ascomycota</taxon>
        <taxon>Pezizomycotina</taxon>
        <taxon>Pezizomycetes</taxon>
        <taxon>Pezizales</taxon>
        <taxon>Tuberaceae</taxon>
        <taxon>Tuber</taxon>
    </lineage>
</organism>
<proteinExistence type="predicted"/>
<gene>
    <name evidence="1" type="ORF">B9Z19DRAFT_52344</name>
</gene>
<dbReference type="Proteomes" id="UP000244722">
    <property type="component" value="Unassembled WGS sequence"/>
</dbReference>
<comment type="caution">
    <text evidence="1">The sequence shown here is derived from an EMBL/GenBank/DDBJ whole genome shotgun (WGS) entry which is preliminary data.</text>
</comment>
<evidence type="ECO:0000313" key="2">
    <source>
        <dbReference type="Proteomes" id="UP000244722"/>
    </source>
</evidence>
<protein>
    <submittedName>
        <fullName evidence="1">Uncharacterized protein</fullName>
    </submittedName>
</protein>
<keyword evidence="2" id="KW-1185">Reference proteome</keyword>
<dbReference type="OrthoDB" id="269227at2759"/>
<dbReference type="STRING" id="42251.A0A2T7A6Z2"/>
<evidence type="ECO:0000313" key="1">
    <source>
        <dbReference type="EMBL" id="PUU83513.1"/>
    </source>
</evidence>
<dbReference type="SUPFAM" id="SSF51905">
    <property type="entry name" value="FAD/NAD(P)-binding domain"/>
    <property type="match status" value="1"/>
</dbReference>
<accession>A0A2T7A6Z2</accession>
<dbReference type="InterPro" id="IPR036188">
    <property type="entry name" value="FAD/NAD-bd_sf"/>
</dbReference>
<sequence>MLYDRARITASDTTGDDYIVCSSGTAGSLIAARLAEFRDVSVLLIEASQYNSLLENTQVAGRYVNYIEFLSFATTH</sequence>
<dbReference type="Gene3D" id="3.50.50.60">
    <property type="entry name" value="FAD/NAD(P)-binding domain"/>
    <property type="match status" value="1"/>
</dbReference>